<name>A0ABS8PLZ7_9BACT</name>
<dbReference type="Pfam" id="PF13568">
    <property type="entry name" value="OMP_b-brl_2"/>
    <property type="match status" value="1"/>
</dbReference>
<feature type="domain" description="Outer membrane protein beta-barrel" evidence="3">
    <location>
        <begin position="27"/>
        <end position="209"/>
    </location>
</feature>
<evidence type="ECO:0000256" key="1">
    <source>
        <dbReference type="SAM" id="MobiDB-lite"/>
    </source>
</evidence>
<feature type="compositionally biased region" description="Polar residues" evidence="1">
    <location>
        <begin position="145"/>
        <end position="155"/>
    </location>
</feature>
<dbReference type="RefSeq" id="WP_231002945.1">
    <property type="nucleotide sequence ID" value="NZ_JAJNEC010000004.1"/>
</dbReference>
<protein>
    <submittedName>
        <fullName evidence="4">PorT family protein</fullName>
    </submittedName>
</protein>
<comment type="caution">
    <text evidence="4">The sequence shown here is derived from an EMBL/GenBank/DDBJ whole genome shotgun (WGS) entry which is preliminary data.</text>
</comment>
<organism evidence="4 5">
    <name type="scientific">Niabella pedocola</name>
    <dbReference type="NCBI Taxonomy" id="1752077"/>
    <lineage>
        <taxon>Bacteria</taxon>
        <taxon>Pseudomonadati</taxon>
        <taxon>Bacteroidota</taxon>
        <taxon>Chitinophagia</taxon>
        <taxon>Chitinophagales</taxon>
        <taxon>Chitinophagaceae</taxon>
        <taxon>Niabella</taxon>
    </lineage>
</organism>
<evidence type="ECO:0000259" key="3">
    <source>
        <dbReference type="Pfam" id="PF13568"/>
    </source>
</evidence>
<feature type="chain" id="PRO_5045094494" evidence="2">
    <location>
        <begin position="22"/>
        <end position="236"/>
    </location>
</feature>
<keyword evidence="2" id="KW-0732">Signal</keyword>
<evidence type="ECO:0000313" key="4">
    <source>
        <dbReference type="EMBL" id="MCD2422041.1"/>
    </source>
</evidence>
<dbReference type="EMBL" id="JAJNEC010000004">
    <property type="protein sequence ID" value="MCD2422041.1"/>
    <property type="molecule type" value="Genomic_DNA"/>
</dbReference>
<evidence type="ECO:0000256" key="2">
    <source>
        <dbReference type="SAM" id="SignalP"/>
    </source>
</evidence>
<reference evidence="4 5" key="1">
    <citation type="submission" date="2021-11" db="EMBL/GenBank/DDBJ databases">
        <title>Genomic of Niabella pedocola.</title>
        <authorList>
            <person name="Wu T."/>
        </authorList>
    </citation>
    <scope>NUCLEOTIDE SEQUENCE [LARGE SCALE GENOMIC DNA]</scope>
    <source>
        <strain evidence="4 5">JCM 31011</strain>
    </source>
</reference>
<proteinExistence type="predicted"/>
<evidence type="ECO:0000313" key="5">
    <source>
        <dbReference type="Proteomes" id="UP001199816"/>
    </source>
</evidence>
<gene>
    <name evidence="4" type="ORF">LQ567_04660</name>
</gene>
<accession>A0ABS8PLZ7</accession>
<sequence length="236" mass="24790">MKCKLIIGTMAFFGMLQVAHAQGFTDAKFGVKAGWNNTNITNGREGNLDDSKRLNSFNAGVIGAIPLGSTFEIRTGLDLTSKGTESSTALAEGVRTTYKVNPLYLELPVNVAIMLPFNEKVKAYIGAGPYAAVGLGGKLKTTVETGGNSTTSSKNIEWGNDNPLDGGDRNGTVGSGQFKRFDFGANIIGGVDFGRVGVHAQYGIGLTNTAPGGSNDNNANKNNQHRAIGVSGVFYF</sequence>
<feature type="signal peptide" evidence="2">
    <location>
        <begin position="1"/>
        <end position="21"/>
    </location>
</feature>
<dbReference type="Proteomes" id="UP001199816">
    <property type="component" value="Unassembled WGS sequence"/>
</dbReference>
<dbReference type="InterPro" id="IPR025665">
    <property type="entry name" value="Beta-barrel_OMP_2"/>
</dbReference>
<feature type="region of interest" description="Disordered" evidence="1">
    <location>
        <begin position="145"/>
        <end position="168"/>
    </location>
</feature>
<keyword evidence="5" id="KW-1185">Reference proteome</keyword>